<evidence type="ECO:0000259" key="2">
    <source>
        <dbReference type="Pfam" id="PF11543"/>
    </source>
</evidence>
<accession>A0A820C1E9</accession>
<dbReference type="Gene3D" id="3.10.20.90">
    <property type="entry name" value="Phosphatidylinositol 3-kinase Catalytic Subunit, Chain A, domain 1"/>
    <property type="match status" value="1"/>
</dbReference>
<dbReference type="EMBL" id="CAJOBD010016337">
    <property type="protein sequence ID" value="CAF4214808.1"/>
    <property type="molecule type" value="Genomic_DNA"/>
</dbReference>
<dbReference type="GO" id="GO:0005634">
    <property type="term" value="C:nucleus"/>
    <property type="evidence" value="ECO:0007669"/>
    <property type="project" value="TreeGrafter"/>
</dbReference>
<dbReference type="Proteomes" id="UP000663836">
    <property type="component" value="Unassembled WGS sequence"/>
</dbReference>
<feature type="domain" description="Nuclear pore localisation protein Npl4 ubiquitin-like" evidence="2">
    <location>
        <begin position="1"/>
        <end position="74"/>
    </location>
</feature>
<reference evidence="3" key="1">
    <citation type="submission" date="2021-02" db="EMBL/GenBank/DDBJ databases">
        <authorList>
            <person name="Nowell W R."/>
        </authorList>
    </citation>
    <scope>NUCLEOTIDE SEQUENCE</scope>
</reference>
<dbReference type="Pfam" id="PF11543">
    <property type="entry name" value="UN_NPL4"/>
    <property type="match status" value="1"/>
</dbReference>
<feature type="compositionally biased region" description="Polar residues" evidence="1">
    <location>
        <begin position="99"/>
        <end position="119"/>
    </location>
</feature>
<name>A0A820C1E9_9BILA</name>
<dbReference type="GO" id="GO:0043130">
    <property type="term" value="F:ubiquitin binding"/>
    <property type="evidence" value="ECO:0007669"/>
    <property type="project" value="TreeGrafter"/>
</dbReference>
<comment type="caution">
    <text evidence="3">The sequence shown here is derived from an EMBL/GenBank/DDBJ whole genome shotgun (WGS) entry which is preliminary data.</text>
</comment>
<evidence type="ECO:0000256" key="1">
    <source>
        <dbReference type="SAM" id="MobiDB-lite"/>
    </source>
</evidence>
<dbReference type="PANTHER" id="PTHR12710">
    <property type="entry name" value="NUCLEAR PROTEIN LOCALIZATION 4"/>
    <property type="match status" value="1"/>
</dbReference>
<dbReference type="GO" id="GO:0031625">
    <property type="term" value="F:ubiquitin protein ligase binding"/>
    <property type="evidence" value="ECO:0007669"/>
    <property type="project" value="TreeGrafter"/>
</dbReference>
<dbReference type="AlphaFoldDB" id="A0A820C1E9"/>
<dbReference type="InterPro" id="IPR016563">
    <property type="entry name" value="Npl4"/>
</dbReference>
<dbReference type="InterPro" id="IPR029071">
    <property type="entry name" value="Ubiquitin-like_domsf"/>
</dbReference>
<feature type="region of interest" description="Disordered" evidence="1">
    <location>
        <begin position="84"/>
        <end position="119"/>
    </location>
</feature>
<protein>
    <recommendedName>
        <fullName evidence="2">Nuclear pore localisation protein Npl4 ubiquitin-like domain-containing protein</fullName>
    </recommendedName>
</protein>
<evidence type="ECO:0000313" key="3">
    <source>
        <dbReference type="EMBL" id="CAF4214808.1"/>
    </source>
</evidence>
<dbReference type="GO" id="GO:0006511">
    <property type="term" value="P:ubiquitin-dependent protein catabolic process"/>
    <property type="evidence" value="ECO:0007669"/>
    <property type="project" value="InterPro"/>
</dbReference>
<gene>
    <name evidence="3" type="ORF">JBS370_LOCUS37168</name>
</gene>
<organism evidence="3 4">
    <name type="scientific">Rotaria sordida</name>
    <dbReference type="NCBI Taxonomy" id="392033"/>
    <lineage>
        <taxon>Eukaryota</taxon>
        <taxon>Metazoa</taxon>
        <taxon>Spiralia</taxon>
        <taxon>Gnathifera</taxon>
        <taxon>Rotifera</taxon>
        <taxon>Eurotatoria</taxon>
        <taxon>Bdelloidea</taxon>
        <taxon>Philodinida</taxon>
        <taxon>Philodinidae</taxon>
        <taxon>Rotaria</taxon>
    </lineage>
</organism>
<dbReference type="InterPro" id="IPR024682">
    <property type="entry name" value="Npl4_Ub-like_dom"/>
</dbReference>
<feature type="non-terminal residue" evidence="3">
    <location>
        <position position="154"/>
    </location>
</feature>
<evidence type="ECO:0000313" key="4">
    <source>
        <dbReference type="Proteomes" id="UP000663836"/>
    </source>
</evidence>
<proteinExistence type="predicted"/>
<sequence length="154" mass="17448">MSKTSILRVQSSDGTKRIDISSQDTYKTIYQKVAQAFSLSSIEDFTLYKEKNKQSPLGRTQNRTNFKHGDMIYLVAERENLFPTDTTSSSYGTHDLKSDTPTNGNSYASPKIGSFQTNNMGKLNTINNIDIKEDDVDIQLDKMDGRIPRKRNPQ</sequence>
<dbReference type="SUPFAM" id="SSF54236">
    <property type="entry name" value="Ubiquitin-like"/>
    <property type="match status" value="1"/>
</dbReference>
<dbReference type="PANTHER" id="PTHR12710:SF0">
    <property type="entry name" value="NUCLEAR PROTEIN LOCALIZATION PROTEIN 4 HOMOLOG"/>
    <property type="match status" value="1"/>
</dbReference>